<accession>A0ACC1CHG6</accession>
<dbReference type="Proteomes" id="UP000824533">
    <property type="component" value="Linkage Group LG25"/>
</dbReference>
<organism evidence="1 2">
    <name type="scientific">Dendrolimus kikuchii</name>
    <dbReference type="NCBI Taxonomy" id="765133"/>
    <lineage>
        <taxon>Eukaryota</taxon>
        <taxon>Metazoa</taxon>
        <taxon>Ecdysozoa</taxon>
        <taxon>Arthropoda</taxon>
        <taxon>Hexapoda</taxon>
        <taxon>Insecta</taxon>
        <taxon>Pterygota</taxon>
        <taxon>Neoptera</taxon>
        <taxon>Endopterygota</taxon>
        <taxon>Lepidoptera</taxon>
        <taxon>Glossata</taxon>
        <taxon>Ditrysia</taxon>
        <taxon>Bombycoidea</taxon>
        <taxon>Lasiocampidae</taxon>
        <taxon>Dendrolimus</taxon>
    </lineage>
</organism>
<gene>
    <name evidence="1" type="ORF">K1T71_013216</name>
</gene>
<proteinExistence type="predicted"/>
<dbReference type="EMBL" id="CM034411">
    <property type="protein sequence ID" value="KAJ0171017.1"/>
    <property type="molecule type" value="Genomic_DNA"/>
</dbReference>
<comment type="caution">
    <text evidence="1">The sequence shown here is derived from an EMBL/GenBank/DDBJ whole genome shotgun (WGS) entry which is preliminary data.</text>
</comment>
<keyword evidence="2" id="KW-1185">Reference proteome</keyword>
<reference evidence="1 2" key="1">
    <citation type="journal article" date="2021" name="Front. Genet.">
        <title>Chromosome-Level Genome Assembly Reveals Significant Gene Expansion in the Toll and IMD Signaling Pathways of Dendrolimus kikuchii.</title>
        <authorList>
            <person name="Zhou J."/>
            <person name="Wu P."/>
            <person name="Xiong Z."/>
            <person name="Liu N."/>
            <person name="Zhao N."/>
            <person name="Ji M."/>
            <person name="Qiu Y."/>
            <person name="Yang B."/>
        </authorList>
    </citation>
    <scope>NUCLEOTIDE SEQUENCE [LARGE SCALE GENOMIC DNA]</scope>
    <source>
        <strain evidence="1">Ann1</strain>
    </source>
</reference>
<evidence type="ECO:0000313" key="2">
    <source>
        <dbReference type="Proteomes" id="UP000824533"/>
    </source>
</evidence>
<sequence length="3860" mass="425168">MAPISLKIVLEDGAVTRKVKFNSTDTVQLAHQIVKEKVLNADNKKEYALFLPCTDDDLSGVWLENHRTLEYYMLRDGDTLEYICKMRNLRVRLLDDTVKTLQVDQAKNIADLLQNICGRIGITNWDEYGLCRDNEESEDSKELKPGQTSTLRPKHNPKDRDVEMEQLSKKLKTDDNVEWLDQYKTLREMAVGPNETLLLKRRLFYSDRNVDSRDPVQLNLLYVQTRDAILNGTHPVTEDQAAQFAGIQCQIHFGDFQEDKHKPGWIENLNEYLPEQYSGTWGIEKKILKEYRKHQGLSPIDAKYFYTKTARDLPTYGVTFFLVKEKLHNKKKLVPRLLGINAESILRLDETTKEILQVWPLSHVKTYHTGKTETFTLNFGDYSDKEYCVKTRDAHRIRDILEGYIDIIRKRMLAKHNVDSSESMVIGQEYVAGSKGNIIQHFPSNTNKIVEQTFVGPSKILPFEKGDQISQGTQIVTVQQIMVSDQANKAQHAVKGEAGTRSDMSWNCIKCLNKLNTNSVKIVEFLTDPNDTNLRDARKVLRDMQNDLPVVVDGVKKTAENQKSEEAKKKLLDELQELEEYMKNLVNSMDQNNFDCTEADDSAKKVADLTTQMYFSLDPRTRRRSDMLRRSRKSFIADERTEASLHRASFLAAANTALHCVDNAGTTLKEPYSGEPLSQDDVEELQKGMTQNVAALNAALALYLQAHADPYCIDYSAALASMNSIQELMPELAKNAQALGSVKSDEDRQKYLDEIQALLDAARNVCTITGTGDHEKMQENSIKYADVASKLIFTLGRGSPCNKNDEIIDLAKQVGDKTSLLLSTTNELTCQAPGEAATAEVDKMGVKTAHCARDLLACAHLTAPAIRDPHCRSALTASAEALSSAARQLAAAWRPLAEDPTRQPHAKPLQQRTTDLTQAVEKLMAAYADMGEDDAVFNDTITPSEVQRLKFIKSASLAKNNLELAKDELKKPLQPSPNDDTNKLHEDLEKKIMQLNAAIASLIAATSDRSNPDYVTAELALSTITDLMPDVVKESKMVAAGKDGADRAAVLNRMHSLCEASQKMCANADQLGGKEMNDAVSQFADASGKLTYTFGPPVNPIVGQEIIDLAADACAKTTQLLTNVQQISESVGGDLGDELDKRGAKTVDAAQALLKNAEVTARTIPDPRCEAAFISSIEALSSSTKDLAQAWSAVPLSPRRKELDSDLKELEAILDQLRKICGDTDIISSGFYDVKAKPQNQPRLKFINTLSGVKNSLKNAEDELDKPLLTTQVTKEDVGVAQRRLADKMAQLNAAIAALLAANSDRDDPDYVKAEEAIRTISTLMPDVVKETKLMSANKNDAEKAALLDQIRALCGATQKICVSAGQDENLNDSVAQFADASGKLTFVRSKLDDPAKENQILDLSSLAAGKASHLLANVQQLTEAVGGEVGQELDYKGSKTVDAAQALLTSARLTAPSMDELQCQAAFVSSIDALSSSSHDLGRCWRKIGDKPYQGLQNALEKDLKELEAILKELKEASRVPNKGVNKVAPSIPGEQQRLKFINTVSGVKNNLKAVEDDLNKPLPAMQEKKEDVGAAQGRLSDKMAKLNAAIAALVAATSDKENPDYTKAETAITSISRLLPDVVKESKTVAAGKNEKERAAMLDQIRELCDATQKMCASAGQDQGLHDSAAQFAEASDKLKFVISPTADGQKEKQVMGLSSLACANTANLLANVQQLALSVGGDIGQELDITGAKTADAAKTLFTNARLTAPSMNEPQCRAALMSSIDALSSSSQELGNRCRNAGNESHLDLKNILEKELMELEAVLKELREARRVPSKAAAVKNVSSSQPREEQRQRFINTISGVQNNLKAAEDELKKPVPVSQLTKEDIGVAQGRLSDKMAKLNAAIAALLAATSDREYPNYAKAEEAMETINRLMPDVVTESKTVSGGKTGSDRAAILDQIRALCGATRNICASAGEGQDLNELGAKFAEASDKLKFVISPSVEGKQERQVLELSSSAAGKASHLLANVQQLTEAVGGEVGQELDCKGSKTADAAQTLLTNAQLTASTITEPKCQEALMTSIDAFSSSSQDLGDSWRKVKDHSHRNLQNTLEKDLTELEDILKELRAVCRAVKRRSLTTKPDPPVRKSSYGSSAAVDHHRPAPPVPSNGKPVIAKSRPQPPAPPARVGMSQKRKISDINQQFLDRVRFEESEDAIRPRSSSVQSQPPSPCALKTDDEKRMHQVFVKNVEDAKEKIKKTEDSLLKICNAESAKTPAASPLSANELLNKKQSMQESLAAVGVEVAALVRANYADNIDFKIATKATNAIPELMYSIVEDGKIVSGTMKDPARKAFLDDMLKLCESTSTLCDAAKSDREKLNEAAIKFGDNSSKMLHVVSSDVDPTLEKEIINRAKEIGDSASRIALEAVNVAGNQTSAPSAGTDVHNICEAGTKCVDAAGKLVYTAKLVSPSIHNPTCQEALISSADTLSNHLKAFSNTWNPLSPDPIQAKSAQTLARETANLEKLLEGLRRDVKGGAIGRRREIQKLVIEDTPMRQLTMKIIDDAKYMAECPDVPFAKRSEYAAYADRLAEALRELDIANARCNRSPQDTNRRRDLENAIQELQMALLQTRPTADDKPKNNIVDLRDFIQDVSTEANNMGSAAASCRHVESVRGKKAIEDIVAACSKINEDAIKMVTGEQGGVETSFDDVRQVHNFGQECESTFKTINSAIQSIDDEKTRNMLQKKLSPLSEKCNLLMFATMSGLSTAQGASLDETLDDLDDLENKVIKSFVEDAAKVASAPRRRASPPVPPKPWVKSQLCTAVVNAAQRADAQPLPQAFTTYIADAATRADLQDPNEKDNLLKHLYKVVHQLKELTVTTSKRLATWQPLQHPEVSKITEQILQELDHPESKFGVKDSKAHTNVLSAINANKLLLPCDKVKIEGDAKQLKEKVQQLCTKLSMTSSGVLQSYAKPETLSRSLHATVECANQLRAHAHALKNKQDPFQAKKVEEAAQEMSYATYNLLKTAEHHSQSPNHPDTRRKLLDALRQLNDSINKLVRSTSPVNRVSQECEEQTRSLLLHQTSLQGAPHATCALPYKHCLDAIHSQSDVIQKLKSDQKMTKEEFVKNLNFVSSAVCNSTDYATQCAYLLSASEKDKEVAEIGLVDVAKMQKLSSSIQDSCMSIIRSATVEYAEGDKSKLEKQVGDLIQSINESTDKIKDQQLKESLEQCKRDLNVTAIGVSRAFNDHHDKPKLTSSTMELLAAANRTSALIEDPLLQPQTTTVSAERKAWCDDVMNSSKTLITKTQALVKEVKSSPEPEGPDFMMTWHTYNISRKQVLDAFDALLKSVQTNGQRANIIEGSPDEASEMEAPTKSYMQSQLDLIKKWLETPVPKPNAKAAGEQAVQNIIDMADKMYEDMKAGEKDDMSQLISETRHLLNDCKTKYDNEKYSVLLDRVKELKKGVERGVVTRVVEDFIEGDDPLANLDIIVDAEKDETKRKYILEKKLAELLAQLGRVTKTARFIADTGSGDHALSKELRQCSEQTELLAPMLVKAAQERVNQPDNKAIIDSYRSLLAKYAESLSKVRDLCDQAVDPMDFVQTASETMQRMREESTQQNDPIRCVQTSETITKLANRVMNVSMSSRLAKTDPELQKALMEARQRLRNTIPAPNTRASKIPDWRDTTAEILRTTGEVESVLGGENIFKKQPESDQPIYMVALDLHTSIKDWSSRDNEIVAVAKRTAVLMARLSDYMNNDRKRELLATSKAIVTESHEVAYLAKKLAHECTDVRIKTNLLKACERIPTISGQLKMLTTVKGSSLGHQGTEEDKEAMNMLVHNAQSLMLSIQEVVKAAASASVKIMSQRGPRIKWVRKNYY</sequence>
<name>A0ACC1CHG6_9NEOP</name>
<evidence type="ECO:0000313" key="1">
    <source>
        <dbReference type="EMBL" id="KAJ0171017.1"/>
    </source>
</evidence>
<protein>
    <submittedName>
        <fullName evidence="1">Uncharacterized protein</fullName>
    </submittedName>
</protein>